<organism evidence="2 3">
    <name type="scientific">Elysia crispata</name>
    <name type="common">lettuce slug</name>
    <dbReference type="NCBI Taxonomy" id="231223"/>
    <lineage>
        <taxon>Eukaryota</taxon>
        <taxon>Metazoa</taxon>
        <taxon>Spiralia</taxon>
        <taxon>Lophotrochozoa</taxon>
        <taxon>Mollusca</taxon>
        <taxon>Gastropoda</taxon>
        <taxon>Heterobranchia</taxon>
        <taxon>Euthyneura</taxon>
        <taxon>Panpulmonata</taxon>
        <taxon>Sacoglossa</taxon>
        <taxon>Placobranchoidea</taxon>
        <taxon>Plakobranchidae</taxon>
        <taxon>Elysia</taxon>
    </lineage>
</organism>
<keyword evidence="3" id="KW-1185">Reference proteome</keyword>
<proteinExistence type="predicted"/>
<accession>A0AAE1A8H0</accession>
<name>A0AAE1A8H0_9GAST</name>
<protein>
    <submittedName>
        <fullName evidence="2">Uncharacterized protein</fullName>
    </submittedName>
</protein>
<gene>
    <name evidence="2" type="ORF">RRG08_047729</name>
</gene>
<sequence>MSTDKGYLSVPGLRKDGGRGLGYQSHQNKRTEQKRSDCDLQSGISVNRMTPQNPSHDSLGHVWLRTFSTGLCVLHEER</sequence>
<evidence type="ECO:0000313" key="3">
    <source>
        <dbReference type="Proteomes" id="UP001283361"/>
    </source>
</evidence>
<dbReference type="AlphaFoldDB" id="A0AAE1A8H0"/>
<dbReference type="EMBL" id="JAWDGP010002431">
    <property type="protein sequence ID" value="KAK3783274.1"/>
    <property type="molecule type" value="Genomic_DNA"/>
</dbReference>
<comment type="caution">
    <text evidence="2">The sequence shown here is derived from an EMBL/GenBank/DDBJ whole genome shotgun (WGS) entry which is preliminary data.</text>
</comment>
<evidence type="ECO:0000313" key="2">
    <source>
        <dbReference type="EMBL" id="KAK3783274.1"/>
    </source>
</evidence>
<feature type="region of interest" description="Disordered" evidence="1">
    <location>
        <begin position="1"/>
        <end position="38"/>
    </location>
</feature>
<evidence type="ECO:0000256" key="1">
    <source>
        <dbReference type="SAM" id="MobiDB-lite"/>
    </source>
</evidence>
<dbReference type="Proteomes" id="UP001283361">
    <property type="component" value="Unassembled WGS sequence"/>
</dbReference>
<reference evidence="2" key="1">
    <citation type="journal article" date="2023" name="G3 (Bethesda)">
        <title>A reference genome for the long-term kleptoplast-retaining sea slug Elysia crispata morphotype clarki.</title>
        <authorList>
            <person name="Eastman K.E."/>
            <person name="Pendleton A.L."/>
            <person name="Shaikh M.A."/>
            <person name="Suttiyut T."/>
            <person name="Ogas R."/>
            <person name="Tomko P."/>
            <person name="Gavelis G."/>
            <person name="Widhalm J.R."/>
            <person name="Wisecaver J.H."/>
        </authorList>
    </citation>
    <scope>NUCLEOTIDE SEQUENCE</scope>
    <source>
        <strain evidence="2">ECLA1</strain>
    </source>
</reference>
<feature type="compositionally biased region" description="Basic and acidic residues" evidence="1">
    <location>
        <begin position="29"/>
        <end position="38"/>
    </location>
</feature>